<evidence type="ECO:0000259" key="2">
    <source>
        <dbReference type="Pfam" id="PF20469"/>
    </source>
</evidence>
<dbReference type="Proteomes" id="UP000199608">
    <property type="component" value="Unassembled WGS sequence"/>
</dbReference>
<dbReference type="SUPFAM" id="SSF52540">
    <property type="entry name" value="P-loop containing nucleoside triphosphate hydrolases"/>
    <property type="match status" value="1"/>
</dbReference>
<name>A0A1H2HRE8_9BACT</name>
<evidence type="ECO:0000313" key="3">
    <source>
        <dbReference type="EMBL" id="SDU34461.1"/>
    </source>
</evidence>
<protein>
    <submittedName>
        <fullName evidence="3">Predicted ATP-dependent endonuclease of the OLD family, contains P-loop ATPase and TOPRIM domains</fullName>
    </submittedName>
</protein>
<organism evidence="3 4">
    <name type="scientific">Desulfobacula phenolica</name>
    <dbReference type="NCBI Taxonomy" id="90732"/>
    <lineage>
        <taxon>Bacteria</taxon>
        <taxon>Pseudomonadati</taxon>
        <taxon>Thermodesulfobacteriota</taxon>
        <taxon>Desulfobacteria</taxon>
        <taxon>Desulfobacterales</taxon>
        <taxon>Desulfobacteraceae</taxon>
        <taxon>Desulfobacula</taxon>
    </lineage>
</organism>
<dbReference type="CDD" id="cd01026">
    <property type="entry name" value="TOPRIM_OLD"/>
    <property type="match status" value="1"/>
</dbReference>
<dbReference type="InterPro" id="IPR051396">
    <property type="entry name" value="Bact_Antivir_Def_Nuclease"/>
</dbReference>
<reference evidence="4" key="1">
    <citation type="submission" date="2016-10" db="EMBL/GenBank/DDBJ databases">
        <authorList>
            <person name="Varghese N."/>
            <person name="Submissions S."/>
        </authorList>
    </citation>
    <scope>NUCLEOTIDE SEQUENCE [LARGE SCALE GENOMIC DNA]</scope>
    <source>
        <strain evidence="4">DSM 3384</strain>
    </source>
</reference>
<dbReference type="Pfam" id="PF20469">
    <property type="entry name" value="OLD-like_TOPRIM"/>
    <property type="match status" value="1"/>
</dbReference>
<dbReference type="AlphaFoldDB" id="A0A1H2HRE8"/>
<evidence type="ECO:0000313" key="4">
    <source>
        <dbReference type="Proteomes" id="UP000199608"/>
    </source>
</evidence>
<dbReference type="EMBL" id="FNLL01000007">
    <property type="protein sequence ID" value="SDU34461.1"/>
    <property type="molecule type" value="Genomic_DNA"/>
</dbReference>
<keyword evidence="3" id="KW-0378">Hydrolase</keyword>
<dbReference type="PANTHER" id="PTHR43581">
    <property type="entry name" value="ATP/GTP PHOSPHATASE"/>
    <property type="match status" value="1"/>
</dbReference>
<keyword evidence="3" id="KW-0255">Endonuclease</keyword>
<dbReference type="GO" id="GO:0004519">
    <property type="term" value="F:endonuclease activity"/>
    <property type="evidence" value="ECO:0007669"/>
    <property type="project" value="UniProtKB-KW"/>
</dbReference>
<dbReference type="RefSeq" id="WP_092234631.1">
    <property type="nucleotide sequence ID" value="NZ_FNLL01000007.1"/>
</dbReference>
<keyword evidence="3" id="KW-0540">Nuclease</keyword>
<dbReference type="InterPro" id="IPR034139">
    <property type="entry name" value="TOPRIM_OLD"/>
</dbReference>
<sequence length="715" mass="82339">MKIDKIEIKNFRLLKKFSLDLEKEISLIIGKNNTGKTSILTALDKFINASDNKKITINDFNVELKKQLAELIQGSKELASEKDYVPIGISLKIFIKYDDLDDLSQVSSLIMSLDPKDDNIILSFEYNISYSKLIDMKSAYQKDKEKYSNDPIAFLSENQTKYFDPIKKRSLSFENEEIFTDLVKDGINLKDVISFRFISAKRNVTNKDNDKTLSAQTSRIYRKTSKNDDQENAVDDFKKKLRDTDKDLSSIYGSMFASLLAKVAKFGGIKENETDIKIASTLQHRELLEGNTTVLYSHENYDLPEHYNGLGYMNLISMIFDIEVLLSDFRRSPQEKPAAINLLFIEEPEAHTHPQMQYIFIKNIKSLLKESRMRDDGVEIQLQTAISTHSSHIVAECDFDDVKFLKKSIETNEVESKNLKSLKDEYSSKNDDEDKLYKQHFKFLKQYLTLNRAELFFADKVILIEGDTERILIPAMMKKVDQEDSESDYVPLLSQNISIVEVGAHSQTFERFISFIGVKTLIITDIDSSYDEVQYEEDGETPKKYGNGNVKTEEIKCRPDNDKAQKTTNNSLLFFHGKPTDELQFFKDLTINKKTLKKSEGCWQSDENGSLLLVYQTNENGYHGRSFEDSFFNLNKTLLGEDASLFPSLTKKWFDKYIEDDPEVDAFIFSEKAVGSKPSLAIEILLNSLTENGMEFSNWQTPEYIKEGLEWLRKN</sequence>
<dbReference type="Gene3D" id="3.40.50.300">
    <property type="entry name" value="P-loop containing nucleotide triphosphate hydrolases"/>
    <property type="match status" value="1"/>
</dbReference>
<dbReference type="InterPro" id="IPR041685">
    <property type="entry name" value="AAA_GajA/Old/RecF-like"/>
</dbReference>
<feature type="domain" description="OLD protein-like TOPRIM" evidence="2">
    <location>
        <begin position="456"/>
        <end position="527"/>
    </location>
</feature>
<dbReference type="PANTHER" id="PTHR43581:SF4">
    <property type="entry name" value="ATP_GTP PHOSPHATASE"/>
    <property type="match status" value="1"/>
</dbReference>
<evidence type="ECO:0000259" key="1">
    <source>
        <dbReference type="Pfam" id="PF13175"/>
    </source>
</evidence>
<dbReference type="Pfam" id="PF13175">
    <property type="entry name" value="AAA_15"/>
    <property type="match status" value="1"/>
</dbReference>
<feature type="domain" description="Endonuclease GajA/Old nuclease/RecF-like AAA" evidence="1">
    <location>
        <begin position="1"/>
        <end position="394"/>
    </location>
</feature>
<proteinExistence type="predicted"/>
<keyword evidence="4" id="KW-1185">Reference proteome</keyword>
<gene>
    <name evidence="3" type="ORF">SAMN04487931_1073</name>
</gene>
<dbReference type="InterPro" id="IPR027417">
    <property type="entry name" value="P-loop_NTPase"/>
</dbReference>
<accession>A0A1H2HRE8</accession>